<comment type="caution">
    <text evidence="1">The sequence shown here is derived from an EMBL/GenBank/DDBJ whole genome shotgun (WGS) entry which is preliminary data.</text>
</comment>
<protein>
    <submittedName>
        <fullName evidence="1">Uncharacterized protein</fullName>
    </submittedName>
</protein>
<keyword evidence="2" id="KW-1185">Reference proteome</keyword>
<sequence length="110" mass="12243">MLLDRNSVPPSSSPKMLSRIKLLYNLSLSVSHPAEQYLLCGTESCRMSHRYHSAEAKDIIDKDFENAGLRRLAGLPMRSGADSKNFTDFDSRFGGCTGPLRWVHGLSKSL</sequence>
<dbReference type="EMBL" id="JBEFKJ010000011">
    <property type="protein sequence ID" value="KAL2043385.1"/>
    <property type="molecule type" value="Genomic_DNA"/>
</dbReference>
<reference evidence="1 2" key="1">
    <citation type="submission" date="2024-09" db="EMBL/GenBank/DDBJ databases">
        <title>Rethinking Asexuality: The Enigmatic Case of Functional Sexual Genes in Lepraria (Stereocaulaceae).</title>
        <authorList>
            <person name="Doellman M."/>
            <person name="Sun Y."/>
            <person name="Barcenas-Pena A."/>
            <person name="Lumbsch H.T."/>
            <person name="Grewe F."/>
        </authorList>
    </citation>
    <scope>NUCLEOTIDE SEQUENCE [LARGE SCALE GENOMIC DNA]</scope>
    <source>
        <strain evidence="1 2">Mercado 3170</strain>
    </source>
</reference>
<evidence type="ECO:0000313" key="1">
    <source>
        <dbReference type="EMBL" id="KAL2043385.1"/>
    </source>
</evidence>
<proteinExistence type="predicted"/>
<organism evidence="1 2">
    <name type="scientific">Stereocaulon virgatum</name>
    <dbReference type="NCBI Taxonomy" id="373712"/>
    <lineage>
        <taxon>Eukaryota</taxon>
        <taxon>Fungi</taxon>
        <taxon>Dikarya</taxon>
        <taxon>Ascomycota</taxon>
        <taxon>Pezizomycotina</taxon>
        <taxon>Lecanoromycetes</taxon>
        <taxon>OSLEUM clade</taxon>
        <taxon>Lecanoromycetidae</taxon>
        <taxon>Lecanorales</taxon>
        <taxon>Lecanorineae</taxon>
        <taxon>Stereocaulaceae</taxon>
        <taxon>Stereocaulon</taxon>
    </lineage>
</organism>
<evidence type="ECO:0000313" key="2">
    <source>
        <dbReference type="Proteomes" id="UP001590950"/>
    </source>
</evidence>
<accession>A0ABR4AC93</accession>
<dbReference type="Proteomes" id="UP001590950">
    <property type="component" value="Unassembled WGS sequence"/>
</dbReference>
<gene>
    <name evidence="1" type="ORF">N7G274_003691</name>
</gene>
<name>A0ABR4AC93_9LECA</name>